<name>A0A2P2QTI5_RHIMU</name>
<dbReference type="AlphaFoldDB" id="A0A2P2QTI5"/>
<protein>
    <submittedName>
        <fullName evidence="1">Auxin-responsive protein</fullName>
    </submittedName>
</protein>
<proteinExistence type="predicted"/>
<evidence type="ECO:0000313" key="1">
    <source>
        <dbReference type="EMBL" id="MBX70329.1"/>
    </source>
</evidence>
<dbReference type="EMBL" id="GGEC01089845">
    <property type="protein sequence ID" value="MBX70329.1"/>
    <property type="molecule type" value="Transcribed_RNA"/>
</dbReference>
<organism evidence="1">
    <name type="scientific">Rhizophora mucronata</name>
    <name type="common">Asiatic mangrove</name>
    <dbReference type="NCBI Taxonomy" id="61149"/>
    <lineage>
        <taxon>Eukaryota</taxon>
        <taxon>Viridiplantae</taxon>
        <taxon>Streptophyta</taxon>
        <taxon>Embryophyta</taxon>
        <taxon>Tracheophyta</taxon>
        <taxon>Spermatophyta</taxon>
        <taxon>Magnoliopsida</taxon>
        <taxon>eudicotyledons</taxon>
        <taxon>Gunneridae</taxon>
        <taxon>Pentapetalae</taxon>
        <taxon>rosids</taxon>
        <taxon>fabids</taxon>
        <taxon>Malpighiales</taxon>
        <taxon>Rhizophoraceae</taxon>
        <taxon>Rhizophora</taxon>
    </lineage>
</organism>
<accession>A0A2P2QTI5</accession>
<sequence length="48" mass="5569">MVLPDVISSMRPLSGHPWGYRLFGFGLLSSKLLTHQTRFESQVLRRPR</sequence>
<reference evidence="1" key="1">
    <citation type="submission" date="2018-02" db="EMBL/GenBank/DDBJ databases">
        <title>Rhizophora mucronata_Transcriptome.</title>
        <authorList>
            <person name="Meera S.P."/>
            <person name="Sreeshan A."/>
            <person name="Augustine A."/>
        </authorList>
    </citation>
    <scope>NUCLEOTIDE SEQUENCE</scope>
    <source>
        <tissue evidence="1">Leaf</tissue>
    </source>
</reference>